<proteinExistence type="predicted"/>
<dbReference type="SUPFAM" id="SSF47473">
    <property type="entry name" value="EF-hand"/>
    <property type="match status" value="1"/>
</dbReference>
<reference evidence="4" key="2">
    <citation type="journal article" date="2018" name="Data Brief">
        <title>Genome sequence data from 17 accessions of Ensete ventricosum, a staple food crop for millions in Ethiopia.</title>
        <authorList>
            <person name="Yemataw Z."/>
            <person name="Muzemil S."/>
            <person name="Ambachew D."/>
            <person name="Tripathi L."/>
            <person name="Tesfaye K."/>
            <person name="Chala A."/>
            <person name="Farbos A."/>
            <person name="O'Neill P."/>
            <person name="Moore K."/>
            <person name="Grant M."/>
            <person name="Studholme D.J."/>
        </authorList>
    </citation>
    <scope>NUCLEOTIDE SEQUENCE [LARGE SCALE GENOMIC DNA]</scope>
    <source>
        <tissue evidence="4">Leaf</tissue>
    </source>
</reference>
<keyword evidence="1" id="KW-0106">Calcium</keyword>
<dbReference type="EMBL" id="AMZH03005743">
    <property type="protein sequence ID" value="RRT65644.1"/>
    <property type="molecule type" value="Genomic_DNA"/>
</dbReference>
<dbReference type="EMBL" id="KV876003">
    <property type="protein sequence ID" value="RZR73737.1"/>
    <property type="molecule type" value="Genomic_DNA"/>
</dbReference>
<dbReference type="InterPro" id="IPR002048">
    <property type="entry name" value="EF_hand_dom"/>
</dbReference>
<name>A0A426ZNZ2_ENSVE</name>
<dbReference type="Pfam" id="PF13405">
    <property type="entry name" value="EF-hand_6"/>
    <property type="match status" value="1"/>
</dbReference>
<dbReference type="Proteomes" id="UP000290560">
    <property type="component" value="Unassembled WGS sequence"/>
</dbReference>
<gene>
    <name evidence="3" type="ORF">B296_00030701</name>
    <name evidence="4" type="ORF">BHM03_00027627</name>
</gene>
<protein>
    <recommendedName>
        <fullName evidence="2">EF-hand domain-containing protein</fullName>
    </recommendedName>
</protein>
<dbReference type="GO" id="GO:0005509">
    <property type="term" value="F:calcium ion binding"/>
    <property type="evidence" value="ECO:0007669"/>
    <property type="project" value="InterPro"/>
</dbReference>
<evidence type="ECO:0000256" key="1">
    <source>
        <dbReference type="ARBA" id="ARBA00022837"/>
    </source>
</evidence>
<organism evidence="3 5">
    <name type="scientific">Ensete ventricosum</name>
    <name type="common">Abyssinian banana</name>
    <name type="synonym">Musa ensete</name>
    <dbReference type="NCBI Taxonomy" id="4639"/>
    <lineage>
        <taxon>Eukaryota</taxon>
        <taxon>Viridiplantae</taxon>
        <taxon>Streptophyta</taxon>
        <taxon>Embryophyta</taxon>
        <taxon>Tracheophyta</taxon>
        <taxon>Spermatophyta</taxon>
        <taxon>Magnoliopsida</taxon>
        <taxon>Liliopsida</taxon>
        <taxon>Zingiberales</taxon>
        <taxon>Musaceae</taxon>
        <taxon>Ensete</taxon>
    </lineage>
</organism>
<accession>A0A426ZNZ2</accession>
<dbReference type="Proteomes" id="UP000287651">
    <property type="component" value="Unassembled WGS sequence"/>
</dbReference>
<dbReference type="Gene3D" id="1.10.238.10">
    <property type="entry name" value="EF-hand"/>
    <property type="match status" value="1"/>
</dbReference>
<dbReference type="InterPro" id="IPR018247">
    <property type="entry name" value="EF_Hand_1_Ca_BS"/>
</dbReference>
<evidence type="ECO:0000313" key="4">
    <source>
        <dbReference type="EMBL" id="RZR73737.1"/>
    </source>
</evidence>
<evidence type="ECO:0000313" key="5">
    <source>
        <dbReference type="Proteomes" id="UP000287651"/>
    </source>
</evidence>
<evidence type="ECO:0000313" key="3">
    <source>
        <dbReference type="EMBL" id="RRT65644.1"/>
    </source>
</evidence>
<dbReference type="PROSITE" id="PS00018">
    <property type="entry name" value="EF_HAND_1"/>
    <property type="match status" value="1"/>
</dbReference>
<reference evidence="3" key="1">
    <citation type="journal article" date="2014" name="Agronomy (Basel)">
        <title>A Draft Genome Sequence for Ensete ventricosum, the Drought-Tolerant Tree Against Hunger.</title>
        <authorList>
            <person name="Harrison J."/>
            <person name="Moore K.A."/>
            <person name="Paszkiewicz K."/>
            <person name="Jones T."/>
            <person name="Grant M."/>
            <person name="Ambacheew D."/>
            <person name="Muzemil S."/>
            <person name="Studholme D.J."/>
        </authorList>
    </citation>
    <scope>NUCLEOTIDE SEQUENCE</scope>
</reference>
<reference evidence="3" key="3">
    <citation type="submission" date="2018-09" db="EMBL/GenBank/DDBJ databases">
        <authorList>
            <person name="Harrison J."/>
            <person name="Moore K.A."/>
            <person name="Paszkiewicz K."/>
            <person name="Jones T."/>
            <person name="Grant M."/>
            <person name="Ambacheew D."/>
            <person name="Muzemil S."/>
            <person name="Studholme D."/>
        </authorList>
    </citation>
    <scope>NUCLEOTIDE SEQUENCE</scope>
</reference>
<sequence>MYFMPVIMGRDKFLDFLERADENKDGRISRDELRNALKAAGLRFTTLKSWLAMRKCDRNRNGVIEGDKEMASLLSYANKHWNVFVG</sequence>
<evidence type="ECO:0000259" key="2">
    <source>
        <dbReference type="PROSITE" id="PS50222"/>
    </source>
</evidence>
<feature type="domain" description="EF-hand" evidence="2">
    <location>
        <begin position="8"/>
        <end position="43"/>
    </location>
</feature>
<dbReference type="InterPro" id="IPR011992">
    <property type="entry name" value="EF-hand-dom_pair"/>
</dbReference>
<dbReference type="AlphaFoldDB" id="A0A426ZNZ2"/>
<dbReference type="PROSITE" id="PS50222">
    <property type="entry name" value="EF_HAND_2"/>
    <property type="match status" value="1"/>
</dbReference>